<dbReference type="CDD" id="cd14696">
    <property type="entry name" value="bZIP_Jun"/>
    <property type="match status" value="1"/>
</dbReference>
<reference evidence="8 9" key="1">
    <citation type="journal article" date="2018" name="Nat. Ecol. Evol.">
        <title>Shark genomes provide insights into elasmobranch evolution and the origin of vertebrates.</title>
        <authorList>
            <person name="Hara Y"/>
            <person name="Yamaguchi K"/>
            <person name="Onimaru K"/>
            <person name="Kadota M"/>
            <person name="Koyanagi M"/>
            <person name="Keeley SD"/>
            <person name="Tatsumi K"/>
            <person name="Tanaka K"/>
            <person name="Motone F"/>
            <person name="Kageyama Y"/>
            <person name="Nozu R"/>
            <person name="Adachi N"/>
            <person name="Nishimura O"/>
            <person name="Nakagawa R"/>
            <person name="Tanegashima C"/>
            <person name="Kiyatake I"/>
            <person name="Matsumoto R"/>
            <person name="Murakumo K"/>
            <person name="Nishida K"/>
            <person name="Terakita A"/>
            <person name="Kuratani S"/>
            <person name="Sato K"/>
            <person name="Hyodo S Kuraku.S."/>
        </authorList>
    </citation>
    <scope>NUCLEOTIDE SEQUENCE [LARGE SCALE GENOMIC DNA]</scope>
</reference>
<evidence type="ECO:0000313" key="9">
    <source>
        <dbReference type="Proteomes" id="UP000287033"/>
    </source>
</evidence>
<dbReference type="InterPro" id="IPR004827">
    <property type="entry name" value="bZIP"/>
</dbReference>
<dbReference type="STRING" id="137246.A0A401SAB5"/>
<accession>A0A401SAB5</accession>
<dbReference type="GO" id="GO:0005667">
    <property type="term" value="C:transcription regulator complex"/>
    <property type="evidence" value="ECO:0007669"/>
    <property type="project" value="TreeGrafter"/>
</dbReference>
<sequence length="309" mass="34001">MGTPFYQDEAASVGGRLQTVPIMMLMMEKKSAAERERQQQEQADSPRAGAGAGGGGALQRRSPELEKAADGSGPRRELEALVHPFVKGREFLEGSRDQMENSHPYSLQDLHKQSQHLVLPGTPCSGHSSTSVYHGNLHLTQTKGDVPVYTNLSTYNPSLPNTGPENYSTGHVPYAGPASASHHFSTLAQLMCPKYQEEPQTVPEVGPLNESPPLSPIDQRGQQIKAEKKRLRNRIAASNCRRRKLERIAKLEDKVKTLKSENFELTSTASVLREQVVHLKHKVMNHVNNGCQVVLASSNLLKPEENGSF</sequence>
<evidence type="ECO:0000256" key="4">
    <source>
        <dbReference type="ARBA" id="ARBA00023163"/>
    </source>
</evidence>
<dbReference type="InterPro" id="IPR046347">
    <property type="entry name" value="bZIP_sf"/>
</dbReference>
<dbReference type="GO" id="GO:0000981">
    <property type="term" value="F:DNA-binding transcription factor activity, RNA polymerase II-specific"/>
    <property type="evidence" value="ECO:0007669"/>
    <property type="project" value="TreeGrafter"/>
</dbReference>
<dbReference type="PANTHER" id="PTHR11462:SF51">
    <property type="entry name" value="JUNE PROTO-ONCOGENE, AP-1 TRANSCRIPTION FACTOR SUBUNIT"/>
    <property type="match status" value="1"/>
</dbReference>
<name>A0A401SAB5_CHIPU</name>
<proteinExistence type="inferred from homology"/>
<feature type="compositionally biased region" description="Basic and acidic residues" evidence="6">
    <location>
        <begin position="28"/>
        <end position="39"/>
    </location>
</feature>
<dbReference type="PANTHER" id="PTHR11462">
    <property type="entry name" value="JUN TRANSCRIPTION FACTOR-RELATED"/>
    <property type="match status" value="1"/>
</dbReference>
<dbReference type="PROSITE" id="PS00036">
    <property type="entry name" value="BZIP_BASIC"/>
    <property type="match status" value="1"/>
</dbReference>
<dbReference type="PRINTS" id="PR00043">
    <property type="entry name" value="LEUZIPPRJUN"/>
</dbReference>
<gene>
    <name evidence="8" type="ORF">chiPu_0005756</name>
</gene>
<keyword evidence="3" id="KW-0238">DNA-binding</keyword>
<keyword evidence="4" id="KW-0804">Transcription</keyword>
<organism evidence="8 9">
    <name type="scientific">Chiloscyllium punctatum</name>
    <name type="common">Brownbanded bambooshark</name>
    <name type="synonym">Hemiscyllium punctatum</name>
    <dbReference type="NCBI Taxonomy" id="137246"/>
    <lineage>
        <taxon>Eukaryota</taxon>
        <taxon>Metazoa</taxon>
        <taxon>Chordata</taxon>
        <taxon>Craniata</taxon>
        <taxon>Vertebrata</taxon>
        <taxon>Chondrichthyes</taxon>
        <taxon>Elasmobranchii</taxon>
        <taxon>Galeomorphii</taxon>
        <taxon>Galeoidea</taxon>
        <taxon>Orectolobiformes</taxon>
        <taxon>Hemiscylliidae</taxon>
        <taxon>Chiloscyllium</taxon>
    </lineage>
</organism>
<protein>
    <recommendedName>
        <fullName evidence="7">BZIP domain-containing protein</fullName>
    </recommendedName>
</protein>
<keyword evidence="9" id="KW-1185">Reference proteome</keyword>
<comment type="similarity">
    <text evidence="1">Belongs to the bZIP family. Jun subfamily.</text>
</comment>
<dbReference type="SUPFAM" id="SSF47454">
    <property type="entry name" value="A DNA-binding domain in eukaryotic transcription factors"/>
    <property type="match status" value="1"/>
</dbReference>
<evidence type="ECO:0000256" key="1">
    <source>
        <dbReference type="ARBA" id="ARBA00006882"/>
    </source>
</evidence>
<dbReference type="InterPro" id="IPR008917">
    <property type="entry name" value="TF_DNA-bd_sf"/>
</dbReference>
<feature type="domain" description="BZIP" evidence="7">
    <location>
        <begin position="223"/>
        <end position="286"/>
    </location>
</feature>
<evidence type="ECO:0000256" key="2">
    <source>
        <dbReference type="ARBA" id="ARBA00023015"/>
    </source>
</evidence>
<comment type="caution">
    <text evidence="8">The sequence shown here is derived from an EMBL/GenBank/DDBJ whole genome shotgun (WGS) entry which is preliminary data.</text>
</comment>
<dbReference type="InterPro" id="IPR050946">
    <property type="entry name" value="AP-1_TF_bZIP"/>
</dbReference>
<feature type="region of interest" description="Disordered" evidence="6">
    <location>
        <begin position="28"/>
        <end position="81"/>
    </location>
</feature>
<dbReference type="InterPro" id="IPR005643">
    <property type="entry name" value="JNK"/>
</dbReference>
<keyword evidence="5" id="KW-0175">Coiled coil</keyword>
<dbReference type="SMART" id="SM00338">
    <property type="entry name" value="BRLZ"/>
    <property type="match status" value="1"/>
</dbReference>
<dbReference type="GO" id="GO:0042127">
    <property type="term" value="P:regulation of cell population proliferation"/>
    <property type="evidence" value="ECO:0007669"/>
    <property type="project" value="TreeGrafter"/>
</dbReference>
<evidence type="ECO:0000313" key="8">
    <source>
        <dbReference type="EMBL" id="GCC27332.1"/>
    </source>
</evidence>
<dbReference type="Pfam" id="PF00170">
    <property type="entry name" value="bZIP_1"/>
    <property type="match status" value="1"/>
</dbReference>
<dbReference type="GO" id="GO:0051726">
    <property type="term" value="P:regulation of cell cycle"/>
    <property type="evidence" value="ECO:0007669"/>
    <property type="project" value="TreeGrafter"/>
</dbReference>
<evidence type="ECO:0000259" key="7">
    <source>
        <dbReference type="PROSITE" id="PS50217"/>
    </source>
</evidence>
<feature type="compositionally biased region" description="Basic and acidic residues" evidence="6">
    <location>
        <begin position="61"/>
        <end position="80"/>
    </location>
</feature>
<dbReference type="OMA" id="KHKVMNH"/>
<feature type="coiled-coil region" evidence="5">
    <location>
        <begin position="228"/>
        <end position="268"/>
    </location>
</feature>
<dbReference type="OrthoDB" id="2187714at2759"/>
<dbReference type="PROSITE" id="PS50217">
    <property type="entry name" value="BZIP"/>
    <property type="match status" value="1"/>
</dbReference>
<dbReference type="SUPFAM" id="SSF57959">
    <property type="entry name" value="Leucine zipper domain"/>
    <property type="match status" value="1"/>
</dbReference>
<dbReference type="GO" id="GO:0000978">
    <property type="term" value="F:RNA polymerase II cis-regulatory region sequence-specific DNA binding"/>
    <property type="evidence" value="ECO:0007669"/>
    <property type="project" value="TreeGrafter"/>
</dbReference>
<dbReference type="InterPro" id="IPR002112">
    <property type="entry name" value="Leuzip_Jun"/>
</dbReference>
<dbReference type="EMBL" id="BEZZ01000161">
    <property type="protein sequence ID" value="GCC27332.1"/>
    <property type="molecule type" value="Genomic_DNA"/>
</dbReference>
<dbReference type="Proteomes" id="UP000287033">
    <property type="component" value="Unassembled WGS sequence"/>
</dbReference>
<dbReference type="AlphaFoldDB" id="A0A401SAB5"/>
<dbReference type="Pfam" id="PF03957">
    <property type="entry name" value="Jun"/>
    <property type="match status" value="1"/>
</dbReference>
<evidence type="ECO:0000256" key="3">
    <source>
        <dbReference type="ARBA" id="ARBA00023125"/>
    </source>
</evidence>
<dbReference type="FunFam" id="1.20.5.170:FF:000012">
    <property type="entry name" value="Putative transcription factor AP-1"/>
    <property type="match status" value="1"/>
</dbReference>
<dbReference type="Gene3D" id="1.20.5.170">
    <property type="match status" value="1"/>
</dbReference>
<keyword evidence="2" id="KW-0805">Transcription regulation</keyword>
<evidence type="ECO:0000256" key="5">
    <source>
        <dbReference type="SAM" id="Coils"/>
    </source>
</evidence>
<evidence type="ECO:0000256" key="6">
    <source>
        <dbReference type="SAM" id="MobiDB-lite"/>
    </source>
</evidence>